<keyword evidence="7" id="KW-0413">Isomerase</keyword>
<dbReference type="Proteomes" id="UP001320876">
    <property type="component" value="Unassembled WGS sequence"/>
</dbReference>
<keyword evidence="8" id="KW-1185">Reference proteome</keyword>
<evidence type="ECO:0000256" key="3">
    <source>
        <dbReference type="ARBA" id="ARBA00023136"/>
    </source>
</evidence>
<accession>A0ABT3GPN5</accession>
<evidence type="ECO:0000256" key="6">
    <source>
        <dbReference type="SAM" id="Phobius"/>
    </source>
</evidence>
<reference evidence="7 8" key="1">
    <citation type="submission" date="2022-10" db="EMBL/GenBank/DDBJ databases">
        <title>Luteolibacter arcticus strain CCTCC AB 2014275, whole genome shotgun sequencing project.</title>
        <authorList>
            <person name="Zhao G."/>
            <person name="Shen L."/>
        </authorList>
    </citation>
    <scope>NUCLEOTIDE SEQUENCE [LARGE SCALE GENOMIC DNA]</scope>
    <source>
        <strain evidence="7 8">CCTCC AB 2014275</strain>
    </source>
</reference>
<evidence type="ECO:0000256" key="1">
    <source>
        <dbReference type="ARBA" id="ARBA00004236"/>
    </source>
</evidence>
<dbReference type="Pfam" id="PF13624">
    <property type="entry name" value="SurA_N_3"/>
    <property type="match status" value="1"/>
</dbReference>
<comment type="caution">
    <text evidence="7">The sequence shown here is derived from an EMBL/GenBank/DDBJ whole genome shotgun (WGS) entry which is preliminary data.</text>
</comment>
<feature type="region of interest" description="Disordered" evidence="5">
    <location>
        <begin position="250"/>
        <end position="271"/>
    </location>
</feature>
<protein>
    <submittedName>
        <fullName evidence="7">Peptidylprolyl isomerase</fullName>
    </submittedName>
</protein>
<dbReference type="InterPro" id="IPR027304">
    <property type="entry name" value="Trigger_fact/SurA_dom_sf"/>
</dbReference>
<dbReference type="SUPFAM" id="SSF109998">
    <property type="entry name" value="Triger factor/SurA peptide-binding domain-like"/>
    <property type="match status" value="1"/>
</dbReference>
<gene>
    <name evidence="7" type="ORF">OKA05_23190</name>
</gene>
<keyword evidence="3 6" id="KW-0472">Membrane</keyword>
<dbReference type="InterPro" id="IPR052029">
    <property type="entry name" value="PpiD_chaperone"/>
</dbReference>
<dbReference type="GO" id="GO:0016853">
    <property type="term" value="F:isomerase activity"/>
    <property type="evidence" value="ECO:0007669"/>
    <property type="project" value="UniProtKB-KW"/>
</dbReference>
<evidence type="ECO:0000256" key="4">
    <source>
        <dbReference type="ARBA" id="ARBA00023186"/>
    </source>
</evidence>
<keyword evidence="2" id="KW-1003">Cell membrane</keyword>
<evidence type="ECO:0000313" key="7">
    <source>
        <dbReference type="EMBL" id="MCW1925482.1"/>
    </source>
</evidence>
<dbReference type="PANTHER" id="PTHR47529:SF1">
    <property type="entry name" value="PERIPLASMIC CHAPERONE PPID"/>
    <property type="match status" value="1"/>
</dbReference>
<feature type="transmembrane region" description="Helical" evidence="6">
    <location>
        <begin position="7"/>
        <end position="26"/>
    </location>
</feature>
<keyword evidence="4" id="KW-0143">Chaperone</keyword>
<evidence type="ECO:0000256" key="2">
    <source>
        <dbReference type="ARBA" id="ARBA00022475"/>
    </source>
</evidence>
<keyword evidence="6" id="KW-0812">Transmembrane</keyword>
<sequence>MIEHLRKYTGLIIIVVALLFVGLVFFENNTGGRGSAGDPPALSVDGRQYTMTEVQKLGETPMALVQGFGMYGMIDFLSTLGGFGGGEETANRFFVNRLIVRQAAEDFGVHPSAEEISAEIKKMPTFQGADGAYNQQTYNDFITKRLGRLGMTEGDFIDIVRDTLATRKLTEIIGGGLAVDRSVAAQQVTSRDQQVAIQLIRIPLSKFQDELKPTDEELKAQWETTKDKYQTDRKIKVSYLIAKPTYPELPKDETKLPDAVTDEQKKEAEKAAADKKAAAEAKLAEHKRKVDTQLADTVDGLLQQIEASEGKDFAKLAEENGWKIVTTDLFTRTSLPAELSVNTRSTSNPRPVGDIIFQITPGSDAMSRFSEALPIADGAFLIAHLDEAEEPRTKTFEEAKDLVRVDFITDKAGEALKKDADEKAAKLREALAAGKSFADAAKELGLEVKSLGPFKATDKLPEEADTSILFETASLVDPGTLADPVMRPDGAVFIFVEKREVVKDPARDERINQSLTGLTSNQQRIAFSAWLEEKLASTQVTDLLKKP</sequence>
<dbReference type="InterPro" id="IPR046357">
    <property type="entry name" value="PPIase_dom_sf"/>
</dbReference>
<dbReference type="PANTHER" id="PTHR47529">
    <property type="entry name" value="PEPTIDYL-PROLYL CIS-TRANS ISOMERASE D"/>
    <property type="match status" value="1"/>
</dbReference>
<evidence type="ECO:0000256" key="5">
    <source>
        <dbReference type="SAM" id="MobiDB-lite"/>
    </source>
</evidence>
<dbReference type="RefSeq" id="WP_264489588.1">
    <property type="nucleotide sequence ID" value="NZ_JAPDDT010000014.1"/>
</dbReference>
<evidence type="ECO:0000313" key="8">
    <source>
        <dbReference type="Proteomes" id="UP001320876"/>
    </source>
</evidence>
<name>A0ABT3GPN5_9BACT</name>
<keyword evidence="6" id="KW-1133">Transmembrane helix</keyword>
<comment type="subcellular location">
    <subcellularLocation>
        <location evidence="1">Cell membrane</location>
    </subcellularLocation>
</comment>
<dbReference type="EMBL" id="JAPDDT010000014">
    <property type="protein sequence ID" value="MCW1925482.1"/>
    <property type="molecule type" value="Genomic_DNA"/>
</dbReference>
<dbReference type="Gene3D" id="3.10.50.40">
    <property type="match status" value="1"/>
</dbReference>
<proteinExistence type="predicted"/>
<organism evidence="7 8">
    <name type="scientific">Luteolibacter arcticus</name>
    <dbReference type="NCBI Taxonomy" id="1581411"/>
    <lineage>
        <taxon>Bacteria</taxon>
        <taxon>Pseudomonadati</taxon>
        <taxon>Verrucomicrobiota</taxon>
        <taxon>Verrucomicrobiia</taxon>
        <taxon>Verrucomicrobiales</taxon>
        <taxon>Verrucomicrobiaceae</taxon>
        <taxon>Luteolibacter</taxon>
    </lineage>
</organism>